<evidence type="ECO:0000313" key="2">
    <source>
        <dbReference type="Proteomes" id="UP000260970"/>
    </source>
</evidence>
<accession>A0A3E5ALA9</accession>
<gene>
    <name evidence="1" type="ORF">DXB72_12140</name>
</gene>
<protein>
    <submittedName>
        <fullName evidence="1">Uncharacterized protein</fullName>
    </submittedName>
</protein>
<organism evidence="1 2">
    <name type="scientific">Agathobacter rectalis</name>
    <dbReference type="NCBI Taxonomy" id="39491"/>
    <lineage>
        <taxon>Bacteria</taxon>
        <taxon>Bacillati</taxon>
        <taxon>Bacillota</taxon>
        <taxon>Clostridia</taxon>
        <taxon>Lachnospirales</taxon>
        <taxon>Lachnospiraceae</taxon>
        <taxon>Agathobacter</taxon>
    </lineage>
</organism>
<reference evidence="1 2" key="1">
    <citation type="submission" date="2018-08" db="EMBL/GenBank/DDBJ databases">
        <title>A genome reference for cultivated species of the human gut microbiota.</title>
        <authorList>
            <person name="Zou Y."/>
            <person name="Xue W."/>
            <person name="Luo G."/>
        </authorList>
    </citation>
    <scope>NUCLEOTIDE SEQUENCE [LARGE SCALE GENOMIC DNA]</scope>
    <source>
        <strain evidence="1 2">OM05-6AA</strain>
    </source>
</reference>
<evidence type="ECO:0000313" key="1">
    <source>
        <dbReference type="EMBL" id="RGN21552.1"/>
    </source>
</evidence>
<comment type="caution">
    <text evidence="1">The sequence shown here is derived from an EMBL/GenBank/DDBJ whole genome shotgun (WGS) entry which is preliminary data.</text>
</comment>
<dbReference type="EMBL" id="QSUG01000013">
    <property type="protein sequence ID" value="RGN21552.1"/>
    <property type="molecule type" value="Genomic_DNA"/>
</dbReference>
<dbReference type="Proteomes" id="UP000260970">
    <property type="component" value="Unassembled WGS sequence"/>
</dbReference>
<sequence>MKTYITDAEWHISLVEDFMHLLTGNSFNITDLQNSRWIRAIINNNKDNEYAKRILMRNMPEIYISGLFNVVIRETNHVR</sequence>
<name>A0A3E5ALA9_9FIRM</name>
<dbReference type="AlphaFoldDB" id="A0A3E5ALA9"/>
<proteinExistence type="predicted"/>